<reference evidence="1 2" key="1">
    <citation type="journal article" date="2022" name="Plant J.">
        <title>Chromosome-level genome of Camellia lanceoleosa provides a valuable resource for understanding genome evolution and self-incompatibility.</title>
        <authorList>
            <person name="Gong W."/>
            <person name="Xiao S."/>
            <person name="Wang L."/>
            <person name="Liao Z."/>
            <person name="Chang Y."/>
            <person name="Mo W."/>
            <person name="Hu G."/>
            <person name="Li W."/>
            <person name="Zhao G."/>
            <person name="Zhu H."/>
            <person name="Hu X."/>
            <person name="Ji K."/>
            <person name="Xiang X."/>
            <person name="Song Q."/>
            <person name="Yuan D."/>
            <person name="Jin S."/>
            <person name="Zhang L."/>
        </authorList>
    </citation>
    <scope>NUCLEOTIDE SEQUENCE [LARGE SCALE GENOMIC DNA]</scope>
    <source>
        <strain evidence="1">SQ_2022a</strain>
    </source>
</reference>
<dbReference type="EMBL" id="CM045767">
    <property type="protein sequence ID" value="KAI7996985.1"/>
    <property type="molecule type" value="Genomic_DNA"/>
</dbReference>
<sequence length="169" mass="18869">MFLYRLYLKYFRNLAEKADLGRLALTDDIEVAFNANTTQNYVGSRSFIRETQITSSILGNLLDVVEEWMGRTKRKALLATLDKIKEGSVIGGTNDSQKSVFDLVDFAGDLTVEENTNRVSACSTKLKQRALKDQVWTHQSSFNLHPHSDNGAGTLLKDPGADYGDYSNP</sequence>
<dbReference type="Proteomes" id="UP001060215">
    <property type="component" value="Chromosome 10"/>
</dbReference>
<name>A0ACC0G9X8_9ERIC</name>
<comment type="caution">
    <text evidence="1">The sequence shown here is derived from an EMBL/GenBank/DDBJ whole genome shotgun (WGS) entry which is preliminary data.</text>
</comment>
<gene>
    <name evidence="1" type="ORF">LOK49_LG10G01824</name>
</gene>
<evidence type="ECO:0000313" key="2">
    <source>
        <dbReference type="Proteomes" id="UP001060215"/>
    </source>
</evidence>
<evidence type="ECO:0000313" key="1">
    <source>
        <dbReference type="EMBL" id="KAI7996985.1"/>
    </source>
</evidence>
<accession>A0ACC0G9X8</accession>
<protein>
    <submittedName>
        <fullName evidence="1">Uncharacterized protein</fullName>
    </submittedName>
</protein>
<organism evidence="1 2">
    <name type="scientific">Camellia lanceoleosa</name>
    <dbReference type="NCBI Taxonomy" id="1840588"/>
    <lineage>
        <taxon>Eukaryota</taxon>
        <taxon>Viridiplantae</taxon>
        <taxon>Streptophyta</taxon>
        <taxon>Embryophyta</taxon>
        <taxon>Tracheophyta</taxon>
        <taxon>Spermatophyta</taxon>
        <taxon>Magnoliopsida</taxon>
        <taxon>eudicotyledons</taxon>
        <taxon>Gunneridae</taxon>
        <taxon>Pentapetalae</taxon>
        <taxon>asterids</taxon>
        <taxon>Ericales</taxon>
        <taxon>Theaceae</taxon>
        <taxon>Camellia</taxon>
    </lineage>
</organism>
<keyword evidence="2" id="KW-1185">Reference proteome</keyword>
<proteinExistence type="predicted"/>